<dbReference type="Gene3D" id="3.40.50.1910">
    <property type="match status" value="2"/>
</dbReference>
<proteinExistence type="inferred from homology"/>
<dbReference type="InterPro" id="IPR043154">
    <property type="entry name" value="Sec-1-like_dom1"/>
</dbReference>
<comment type="similarity">
    <text evidence="1">Belongs to the STXBP/unc-18/SEC1 family.</text>
</comment>
<dbReference type="STRING" id="1555241.A0A4P9X0V4"/>
<evidence type="ECO:0000256" key="1">
    <source>
        <dbReference type="ARBA" id="ARBA00009884"/>
    </source>
</evidence>
<dbReference type="InterPro" id="IPR001619">
    <property type="entry name" value="Sec1-like"/>
</dbReference>
<name>A0A4P9X0V4_9FUNG</name>
<dbReference type="AlphaFoldDB" id="A0A4P9X0V4"/>
<dbReference type="Pfam" id="PF00995">
    <property type="entry name" value="Sec1"/>
    <property type="match status" value="1"/>
</dbReference>
<feature type="region of interest" description="Disordered" evidence="2">
    <location>
        <begin position="284"/>
        <end position="332"/>
    </location>
</feature>
<accession>A0A4P9X0V4</accession>
<dbReference type="EMBL" id="ML014402">
    <property type="protein sequence ID" value="RKO98565.1"/>
    <property type="molecule type" value="Genomic_DNA"/>
</dbReference>
<dbReference type="OrthoDB" id="10262287at2759"/>
<organism evidence="3 4">
    <name type="scientific">Caulochytrium protostelioides</name>
    <dbReference type="NCBI Taxonomy" id="1555241"/>
    <lineage>
        <taxon>Eukaryota</taxon>
        <taxon>Fungi</taxon>
        <taxon>Fungi incertae sedis</taxon>
        <taxon>Chytridiomycota</taxon>
        <taxon>Chytridiomycota incertae sedis</taxon>
        <taxon>Chytridiomycetes</taxon>
        <taxon>Caulochytriales</taxon>
        <taxon>Caulochytriaceae</taxon>
        <taxon>Caulochytrium</taxon>
    </lineage>
</organism>
<feature type="compositionally biased region" description="Low complexity" evidence="2">
    <location>
        <begin position="696"/>
        <end position="715"/>
    </location>
</feature>
<dbReference type="InterPro" id="IPR036045">
    <property type="entry name" value="Sec1-like_sf"/>
</dbReference>
<dbReference type="GO" id="GO:0016192">
    <property type="term" value="P:vesicle-mediated transport"/>
    <property type="evidence" value="ECO:0007669"/>
    <property type="project" value="InterPro"/>
</dbReference>
<keyword evidence="4" id="KW-1185">Reference proteome</keyword>
<dbReference type="InterPro" id="IPR043127">
    <property type="entry name" value="Sec-1-like_dom3a"/>
</dbReference>
<dbReference type="SUPFAM" id="SSF56815">
    <property type="entry name" value="Sec1/munc18-like (SM) proteins"/>
    <property type="match status" value="1"/>
</dbReference>
<dbReference type="InterPro" id="IPR027482">
    <property type="entry name" value="Sec1-like_dom2"/>
</dbReference>
<dbReference type="PANTHER" id="PTHR11679">
    <property type="entry name" value="VESICLE PROTEIN SORTING-ASSOCIATED"/>
    <property type="match status" value="1"/>
</dbReference>
<dbReference type="Gene3D" id="1.25.40.850">
    <property type="match status" value="1"/>
</dbReference>
<dbReference type="Gene3D" id="3.40.50.2060">
    <property type="match status" value="1"/>
</dbReference>
<feature type="compositionally biased region" description="Low complexity" evidence="2">
    <location>
        <begin position="301"/>
        <end position="315"/>
    </location>
</feature>
<dbReference type="Proteomes" id="UP000274922">
    <property type="component" value="Unassembled WGS sequence"/>
</dbReference>
<evidence type="ECO:0000256" key="2">
    <source>
        <dbReference type="SAM" id="MobiDB-lite"/>
    </source>
</evidence>
<sequence length="839" mass="89418">MTVPAPDGALLRETTRYELIALLDSVSGRKTLALQPALAALLDLVADRALLKEHGVEDIVYLSEKDPLSHDGHAVVYLCRPEQAVMQLLARHVHERARVVARPGRGAAAAAAAAGLRVVGVVPRFTEACKATLTELGVIRDLAVHELHMDLFRMEADCWSMERPDFFQRLYVDEDVGGLFDVAQALVKIQTIYGLVPKILYKGLFAREVAQRVVKMSRSLQKPYDDPLSGNAHFPLDSAFDSMIILDRSVDMVTPLVTQLTYEGLLDAHYGIHCGAIKVHGLDPPSGSAAARPAPPPRPPATSGSAGPSPGTTPAHGGYRTSQAAMLPKPKHVPLNADDRLYGQLRDMNFTAVAHVLNQIAKRIQENYDKRHAAKTVSELKAFVGTLGGLQAQSQSLTVHTHLAEQVMRRTTSVAFQRALEQQQHLLSGIHIDDVMLFVHELIGRQAPLDQVLRFLCLVSLVDHSIRPKAYEQLHHRIVLAYGYQHIVTLRALWRVGLFRSTDALPFVATTYNAYSRFGDTVTAHVGAAADAEASVGPPTTIQDLLAAPRRSPVPVGDRPQFKELRRRFALIVDEVDEANPADISYVFSGYAPLSIRLVQAAFTATPPKADPAGGLLGAAAAEGSVVAAAAGMAVGVVGAAATGVNNLVSGVSGGGSSARPRFVGQCAVPHIAAAEDAAAATAGSHGDAAADGREGAAAASDSTAAARRSQSRLSDVADPSWDACRDDVDLAPGPKCGELAQACPGLELTQSCARPKRTLVVFVGGATWTELSALRLLNTQERMMAASPARLGGLAAVLQPEIVRQFTAVTTGMINSETMLRAFMPPSERGGLGEHGHP</sequence>
<evidence type="ECO:0000313" key="4">
    <source>
        <dbReference type="Proteomes" id="UP000274922"/>
    </source>
</evidence>
<dbReference type="InterPro" id="IPR043155">
    <property type="entry name" value="VPS33_dom3b"/>
</dbReference>
<evidence type="ECO:0008006" key="5">
    <source>
        <dbReference type="Google" id="ProtNLM"/>
    </source>
</evidence>
<dbReference type="Gene3D" id="3.90.830.10">
    <property type="entry name" value="Syntaxin Binding Protein 1, Chain A, domain 2"/>
    <property type="match status" value="1"/>
</dbReference>
<reference evidence="4" key="1">
    <citation type="journal article" date="2018" name="Nat. Microbiol.">
        <title>Leveraging single-cell genomics to expand the fungal tree of life.</title>
        <authorList>
            <person name="Ahrendt S.R."/>
            <person name="Quandt C.A."/>
            <person name="Ciobanu D."/>
            <person name="Clum A."/>
            <person name="Salamov A."/>
            <person name="Andreopoulos B."/>
            <person name="Cheng J.F."/>
            <person name="Woyke T."/>
            <person name="Pelin A."/>
            <person name="Henrissat B."/>
            <person name="Reynolds N.K."/>
            <person name="Benny G.L."/>
            <person name="Smith M.E."/>
            <person name="James T.Y."/>
            <person name="Grigoriev I.V."/>
        </authorList>
    </citation>
    <scope>NUCLEOTIDE SEQUENCE [LARGE SCALE GENOMIC DNA]</scope>
    <source>
        <strain evidence="4">ATCC 52028</strain>
    </source>
</reference>
<evidence type="ECO:0000313" key="3">
    <source>
        <dbReference type="EMBL" id="RKO98565.1"/>
    </source>
</evidence>
<protein>
    <recommendedName>
        <fullName evidence="5">Sec1-like protein</fullName>
    </recommendedName>
</protein>
<gene>
    <name evidence="3" type="ORF">CXG81DRAFT_28620</name>
</gene>
<feature type="region of interest" description="Disordered" evidence="2">
    <location>
        <begin position="685"/>
        <end position="720"/>
    </location>
</feature>